<keyword evidence="1" id="KW-1133">Transmembrane helix</keyword>
<keyword evidence="1" id="KW-0812">Transmembrane</keyword>
<protein>
    <submittedName>
        <fullName evidence="2">Uncharacterized protein</fullName>
    </submittedName>
</protein>
<feature type="transmembrane region" description="Helical" evidence="1">
    <location>
        <begin position="91"/>
        <end position="109"/>
    </location>
</feature>
<name>A0A7S4J929_9STRA</name>
<proteinExistence type="predicted"/>
<sequence length="159" mass="17612">MPTLMRMTIGVVPRPGSLLATRSRAFSAISATRKTAHRRKKIPRGQLYVPPPEGTGAPKLRISKTKLAAEAKAKNMSFSDRIVDLPASKRAFIILGLFPVTFMGTLLIVSEDMREQANELWAGKKKNERGLVRFLFASGEKAKLIPIIDFRSSLQIFSS</sequence>
<keyword evidence="1" id="KW-0472">Membrane</keyword>
<organism evidence="2">
    <name type="scientific">Odontella aurita</name>
    <dbReference type="NCBI Taxonomy" id="265563"/>
    <lineage>
        <taxon>Eukaryota</taxon>
        <taxon>Sar</taxon>
        <taxon>Stramenopiles</taxon>
        <taxon>Ochrophyta</taxon>
        <taxon>Bacillariophyta</taxon>
        <taxon>Mediophyceae</taxon>
        <taxon>Biddulphiophycidae</taxon>
        <taxon>Eupodiscales</taxon>
        <taxon>Odontellaceae</taxon>
        <taxon>Odontella</taxon>
    </lineage>
</organism>
<dbReference type="EMBL" id="HBKQ01035100">
    <property type="protein sequence ID" value="CAE2256052.1"/>
    <property type="molecule type" value="Transcribed_RNA"/>
</dbReference>
<dbReference type="AlphaFoldDB" id="A0A7S4J929"/>
<reference evidence="2" key="1">
    <citation type="submission" date="2021-01" db="EMBL/GenBank/DDBJ databases">
        <authorList>
            <person name="Corre E."/>
            <person name="Pelletier E."/>
            <person name="Niang G."/>
            <person name="Scheremetjew M."/>
            <person name="Finn R."/>
            <person name="Kale V."/>
            <person name="Holt S."/>
            <person name="Cochrane G."/>
            <person name="Meng A."/>
            <person name="Brown T."/>
            <person name="Cohen L."/>
        </authorList>
    </citation>
    <scope>NUCLEOTIDE SEQUENCE</scope>
    <source>
        <strain evidence="2">Isolate 1302-5</strain>
    </source>
</reference>
<evidence type="ECO:0000256" key="1">
    <source>
        <dbReference type="SAM" id="Phobius"/>
    </source>
</evidence>
<evidence type="ECO:0000313" key="2">
    <source>
        <dbReference type="EMBL" id="CAE2256052.1"/>
    </source>
</evidence>
<gene>
    <name evidence="2" type="ORF">OAUR00152_LOCUS24102</name>
</gene>
<accession>A0A7S4J929</accession>